<dbReference type="GO" id="GO:0016773">
    <property type="term" value="F:phosphotransferase activity, alcohol group as acceptor"/>
    <property type="evidence" value="ECO:0007669"/>
    <property type="project" value="UniProtKB-UniRule"/>
</dbReference>
<dbReference type="NCBIfam" id="NF007139">
    <property type="entry name" value="PRK09585.1-3"/>
    <property type="match status" value="1"/>
</dbReference>
<dbReference type="InterPro" id="IPR005338">
    <property type="entry name" value="Anhydro_N_Ac-Mur_kinase"/>
</dbReference>
<dbReference type="GO" id="GO:0005524">
    <property type="term" value="F:ATP binding"/>
    <property type="evidence" value="ECO:0007669"/>
    <property type="project" value="UniProtKB-UniRule"/>
</dbReference>
<dbReference type="GO" id="GO:0006040">
    <property type="term" value="P:amino sugar metabolic process"/>
    <property type="evidence" value="ECO:0007669"/>
    <property type="project" value="InterPro"/>
</dbReference>
<dbReference type="HAMAP" id="MF_01270">
    <property type="entry name" value="AnhMurNAc_kinase"/>
    <property type="match status" value="1"/>
</dbReference>
<keyword evidence="1" id="KW-0808">Transferase</keyword>
<dbReference type="Proteomes" id="UP000033684">
    <property type="component" value="Unassembled WGS sequence"/>
</dbReference>
<dbReference type="GO" id="GO:0097175">
    <property type="term" value="P:1,6-anhydro-N-acetyl-beta-muramic acid catabolic process"/>
    <property type="evidence" value="ECO:0007669"/>
    <property type="project" value="UniProtKB-UniRule"/>
</dbReference>
<reference evidence="3" key="1">
    <citation type="submission" date="2015-03" db="EMBL/GenBank/DDBJ databases">
        <title>Draft genome sequence of a novel methanotroph (Sn10-6) isolated from flooded ricefield rhizosphere in India.</title>
        <authorList>
            <person name="Pandit P.S."/>
            <person name="Pore S.D."/>
            <person name="Arora P."/>
            <person name="Kapse N.G."/>
            <person name="Dhakephalkar P.K."/>
            <person name="Rahalkar M.C."/>
        </authorList>
    </citation>
    <scope>NUCLEOTIDE SEQUENCE [LARGE SCALE GENOMIC DNA]</scope>
    <source>
        <strain evidence="3">Sn10-6</strain>
    </source>
</reference>
<keyword evidence="1 2" id="KW-0418">Kinase</keyword>
<accession>A0A0F3IJ45</accession>
<dbReference type="InterPro" id="IPR043129">
    <property type="entry name" value="ATPase_NBD"/>
</dbReference>
<comment type="similarity">
    <text evidence="1">Belongs to the anhydro-N-acetylmuramic acid kinase family.</text>
</comment>
<keyword evidence="1" id="KW-0547">Nucleotide-binding</keyword>
<evidence type="ECO:0000256" key="1">
    <source>
        <dbReference type="HAMAP-Rule" id="MF_01270"/>
    </source>
</evidence>
<reference evidence="2 3" key="2">
    <citation type="journal article" date="2016" name="Microb. Ecol.">
        <title>Genome Characteristics of a Novel Type I Methanotroph (Sn10-6) Isolated from a Flooded Indian Rice Field.</title>
        <authorList>
            <person name="Rahalkar M.C."/>
            <person name="Pandit P.S."/>
            <person name="Dhakephalkar P.K."/>
            <person name="Pore S."/>
            <person name="Arora P."/>
            <person name="Kapse N."/>
        </authorList>
    </citation>
    <scope>NUCLEOTIDE SEQUENCE [LARGE SCALE GENOMIC DNA]</scope>
    <source>
        <strain evidence="2 3">Sn10-6</strain>
    </source>
</reference>
<gene>
    <name evidence="1" type="primary">anmK</name>
    <name evidence="2" type="ORF">VZ94_09060</name>
</gene>
<dbReference type="PATRIC" id="fig|1632867.3.peg.5575"/>
<dbReference type="GO" id="GO:0009254">
    <property type="term" value="P:peptidoglycan turnover"/>
    <property type="evidence" value="ECO:0007669"/>
    <property type="project" value="UniProtKB-UniRule"/>
</dbReference>
<dbReference type="Gene3D" id="3.30.420.40">
    <property type="match status" value="2"/>
</dbReference>
<dbReference type="UniPathway" id="UPA00544"/>
<dbReference type="PANTHER" id="PTHR30605:SF0">
    <property type="entry name" value="ANHYDRO-N-ACETYLMURAMIC ACID KINASE"/>
    <property type="match status" value="1"/>
</dbReference>
<proteinExistence type="inferred from homology"/>
<dbReference type="OrthoDB" id="9763949at2"/>
<dbReference type="Pfam" id="PF03702">
    <property type="entry name" value="AnmK"/>
    <property type="match status" value="1"/>
</dbReference>
<comment type="catalytic activity">
    <reaction evidence="1">
        <text>1,6-anhydro-N-acetyl-beta-muramate + ATP + H2O = N-acetyl-D-muramate 6-phosphate + ADP + H(+)</text>
        <dbReference type="Rhea" id="RHEA:24952"/>
        <dbReference type="ChEBI" id="CHEBI:15377"/>
        <dbReference type="ChEBI" id="CHEBI:15378"/>
        <dbReference type="ChEBI" id="CHEBI:30616"/>
        <dbReference type="ChEBI" id="CHEBI:58690"/>
        <dbReference type="ChEBI" id="CHEBI:58722"/>
        <dbReference type="ChEBI" id="CHEBI:456216"/>
        <dbReference type="EC" id="2.7.1.170"/>
    </reaction>
</comment>
<dbReference type="SUPFAM" id="SSF53067">
    <property type="entry name" value="Actin-like ATPase domain"/>
    <property type="match status" value="1"/>
</dbReference>
<feature type="binding site" evidence="1">
    <location>
        <begin position="4"/>
        <end position="11"/>
    </location>
    <ligand>
        <name>ATP</name>
        <dbReference type="ChEBI" id="CHEBI:30616"/>
    </ligand>
</feature>
<keyword evidence="1" id="KW-0067">ATP-binding</keyword>
<evidence type="ECO:0000313" key="2">
    <source>
        <dbReference type="EMBL" id="KJV06785.1"/>
    </source>
</evidence>
<dbReference type="UniPathway" id="UPA00343"/>
<comment type="function">
    <text evidence="1">Catalyzes the specific phosphorylation of 1,6-anhydro-N-acetylmuramic acid (anhMurNAc) with the simultaneous cleavage of the 1,6-anhydro ring, generating MurNAc-6-P. Is required for the utilization of anhMurNAc either imported from the medium or derived from its own cell wall murein, and thus plays a role in cell wall recycling.</text>
</comment>
<keyword evidence="3" id="KW-1185">Reference proteome</keyword>
<sequence length="362" mass="39179">MISGTSADGIDAALVDFSGAKPLLIDFIYLPFSAEIKAHIDQVSDATARITLKDYGSLDHKLGLLFAEAVIALLAKSKYPATAIKAIGSHGQTVHHGMTESAPFTLQIGDPNIIAELTNITTIADFRRRDIAAQGQGAPLVPAFHQAVFRHAHIERCIVNIGGIANITILPSNPNNNSLGFDTGPGNVLLDQWIHRCLGLPYDEHGNWAKTGVIDYDLVAQLKQDAYFTSPPPKSTGKEYFCLDWLTQQIDSTRYKPEDLQASLCYLTAVTICDAIKKHAPIAEQVLICGGGVHNQLLMELLEQNLACSIASSEAYGIHPDHVEAMAFAWLARQTLNGLPGNLKQVTGASREVILGAIYQKC</sequence>
<dbReference type="CDD" id="cd24050">
    <property type="entry name" value="ASKHA_NBD_ANMK"/>
    <property type="match status" value="1"/>
</dbReference>
<name>A0A0F3IJ45_9GAMM</name>
<keyword evidence="1" id="KW-0119">Carbohydrate metabolism</keyword>
<protein>
    <recommendedName>
        <fullName evidence="1">Anhydro-N-acetylmuramic acid kinase</fullName>
        <ecNumber evidence="1">2.7.1.170</ecNumber>
    </recommendedName>
    <alternativeName>
        <fullName evidence="1">AnhMurNAc kinase</fullName>
    </alternativeName>
</protein>
<comment type="caution">
    <text evidence="2">The sequence shown here is derived from an EMBL/GenBank/DDBJ whole genome shotgun (WGS) entry which is preliminary data.</text>
</comment>
<dbReference type="AlphaFoldDB" id="A0A0F3IJ45"/>
<comment type="pathway">
    <text evidence="1">Amino-sugar metabolism; 1,6-anhydro-N-acetylmuramate degradation.</text>
</comment>
<dbReference type="GO" id="GO:0016301">
    <property type="term" value="F:kinase activity"/>
    <property type="evidence" value="ECO:0007669"/>
    <property type="project" value="UniProtKB-KW"/>
</dbReference>
<comment type="pathway">
    <text evidence="1">Cell wall biogenesis; peptidoglycan recycling.</text>
</comment>
<dbReference type="PANTHER" id="PTHR30605">
    <property type="entry name" value="ANHYDRO-N-ACETYLMURAMIC ACID KINASE"/>
    <property type="match status" value="1"/>
</dbReference>
<dbReference type="EMBL" id="LAJX01000088">
    <property type="protein sequence ID" value="KJV06785.1"/>
    <property type="molecule type" value="Genomic_DNA"/>
</dbReference>
<evidence type="ECO:0000313" key="3">
    <source>
        <dbReference type="Proteomes" id="UP000033684"/>
    </source>
</evidence>
<dbReference type="EC" id="2.7.1.170" evidence="1"/>
<organism evidence="2 3">
    <name type="scientific">Methylocucumis oryzae</name>
    <dbReference type="NCBI Taxonomy" id="1632867"/>
    <lineage>
        <taxon>Bacteria</taxon>
        <taxon>Pseudomonadati</taxon>
        <taxon>Pseudomonadota</taxon>
        <taxon>Gammaproteobacteria</taxon>
        <taxon>Methylococcales</taxon>
        <taxon>Methylococcaceae</taxon>
        <taxon>Methylocucumis</taxon>
    </lineage>
</organism>